<keyword evidence="4" id="KW-0508">mRNA splicing</keyword>
<comment type="function">
    <text evidence="6">Binds the phosphorylated C-terminal domain (CTD) of the largest subunit of RNA polymerase II and functions as a scaffold for RNA processing machineries. May be involved in pre-mRNA splicing.</text>
</comment>
<evidence type="ECO:0000256" key="9">
    <source>
        <dbReference type="SAM" id="MobiDB-lite"/>
    </source>
</evidence>
<comment type="subcellular location">
    <subcellularLocation>
        <location evidence="1">Nucleus</location>
    </subcellularLocation>
</comment>
<dbReference type="FunFam" id="1.10.10.440:FF:000013">
    <property type="entry name" value="pre-mRNA-processing protein 40A isoform X1"/>
    <property type="match status" value="1"/>
</dbReference>
<sequence length="652" mass="72467">MANNPQFPGIQPLQPPLGSVDPPRNYAPPMPVQFRPAVPPQQSQHFIPVAPPHFQSVGRGVTVMNPGLPPHPQQLQFPQPMQHLPSRPSQPAHLPPSSQAIALPTTQPAAPPPPTVQTPSNYAPGFGGLGAPLSSSYTFAPPSYGQPPINFNPIPQYQPVPQMQAPNVPMGGQPRPSSVNQSTAPAAPPQHIGEQSSVSSANVQAISVPPKPMVEAAMDWKEHVSANGRRYYYNKKTKQSTWEKPYDLMTLIERADATTDWKEFTSPDGRKYYYNRVTKQSKWEIPEELKLARERLEKTSIMETQSDTIVKTEASASIPTFVGKMPSGADTSSTAEEAPPSPVPVVPVAAAGNLQSQSTPEALAASIVASSAATNVDDDKTADNSNAVVPITAAANAMVFNTTKEPMDDSSNFPALDVPNSVDKVPAQDEEEAGKDDVKGDKVNGISSEGRMINQEPLTYADKQEAKNAFKSLLESANVGSDWTWDQAMRVIINDRRYGALRTLGERKQVFNEFLGQKKKQETEERRIKQKKAREEFKNMLEESTELTSSTRWSKAVTMFENDERFKAVERERERRDLFDTYLQELGEKERAKAQEERKRNIMQYRKFLESCDFIKANTQWRKVQDRLEADESCSRLEKIDRLEIFQVCVCI</sequence>
<dbReference type="SUPFAM" id="SSF51045">
    <property type="entry name" value="WW domain"/>
    <property type="match status" value="2"/>
</dbReference>
<comment type="subunit">
    <text evidence="8">Interacts (via the WW domains) with the phosphorylated C-terminal domain of NRPB1 (via CTD domain).</text>
</comment>
<dbReference type="GO" id="GO:0070063">
    <property type="term" value="F:RNA polymerase binding"/>
    <property type="evidence" value="ECO:0007669"/>
    <property type="project" value="UniProtKB-ARBA"/>
</dbReference>
<evidence type="ECO:0000256" key="8">
    <source>
        <dbReference type="ARBA" id="ARBA00064817"/>
    </source>
</evidence>
<evidence type="ECO:0000256" key="4">
    <source>
        <dbReference type="ARBA" id="ARBA00023187"/>
    </source>
</evidence>
<evidence type="ECO:0000256" key="7">
    <source>
        <dbReference type="ARBA" id="ARBA00061317"/>
    </source>
</evidence>
<feature type="compositionally biased region" description="Low complexity" evidence="9">
    <location>
        <begin position="73"/>
        <end position="85"/>
    </location>
</feature>
<evidence type="ECO:0000256" key="3">
    <source>
        <dbReference type="ARBA" id="ARBA00022737"/>
    </source>
</evidence>
<dbReference type="GO" id="GO:0045292">
    <property type="term" value="P:mRNA cis splicing, via spliceosome"/>
    <property type="evidence" value="ECO:0007669"/>
    <property type="project" value="InterPro"/>
</dbReference>
<dbReference type="Gene3D" id="2.20.70.10">
    <property type="match status" value="2"/>
</dbReference>
<dbReference type="InterPro" id="IPR036517">
    <property type="entry name" value="FF_domain_sf"/>
</dbReference>
<organism evidence="12">
    <name type="scientific">Rhizophora mucronata</name>
    <name type="common">Asiatic mangrove</name>
    <dbReference type="NCBI Taxonomy" id="61149"/>
    <lineage>
        <taxon>Eukaryota</taxon>
        <taxon>Viridiplantae</taxon>
        <taxon>Streptophyta</taxon>
        <taxon>Embryophyta</taxon>
        <taxon>Tracheophyta</taxon>
        <taxon>Spermatophyta</taxon>
        <taxon>Magnoliopsida</taxon>
        <taxon>eudicotyledons</taxon>
        <taxon>Gunneridae</taxon>
        <taxon>Pentapetalae</taxon>
        <taxon>rosids</taxon>
        <taxon>fabids</taxon>
        <taxon>Malpighiales</taxon>
        <taxon>Rhizophoraceae</taxon>
        <taxon>Rhizophora</taxon>
    </lineage>
</organism>
<dbReference type="PROSITE" id="PS01159">
    <property type="entry name" value="WW_DOMAIN_1"/>
    <property type="match status" value="1"/>
</dbReference>
<dbReference type="FunFam" id="1.10.10.440:FF:000024">
    <property type="entry name" value="Pre-mRNA-processing protein 40A"/>
    <property type="match status" value="1"/>
</dbReference>
<reference evidence="12" key="1">
    <citation type="submission" date="2018-02" db="EMBL/GenBank/DDBJ databases">
        <title>Rhizophora mucronata_Transcriptome.</title>
        <authorList>
            <person name="Meera S.P."/>
            <person name="Sreeshan A."/>
            <person name="Augustine A."/>
        </authorList>
    </citation>
    <scope>NUCLEOTIDE SEQUENCE</scope>
    <source>
        <tissue evidence="12">Leaf</tissue>
    </source>
</reference>
<feature type="domain" description="FF" evidence="11">
    <location>
        <begin position="463"/>
        <end position="517"/>
    </location>
</feature>
<accession>A0A2P2KET3</accession>
<dbReference type="SUPFAM" id="SSF81698">
    <property type="entry name" value="FF domain"/>
    <property type="match status" value="3"/>
</dbReference>
<evidence type="ECO:0008006" key="13">
    <source>
        <dbReference type="Google" id="ProtNLM"/>
    </source>
</evidence>
<dbReference type="CDD" id="cd00201">
    <property type="entry name" value="WW"/>
    <property type="match status" value="2"/>
</dbReference>
<dbReference type="Pfam" id="PF00397">
    <property type="entry name" value="WW"/>
    <property type="match status" value="2"/>
</dbReference>
<evidence type="ECO:0000259" key="11">
    <source>
        <dbReference type="PROSITE" id="PS51676"/>
    </source>
</evidence>
<evidence type="ECO:0000256" key="1">
    <source>
        <dbReference type="ARBA" id="ARBA00004123"/>
    </source>
</evidence>
<dbReference type="InterPro" id="IPR039726">
    <property type="entry name" value="Prp40-like"/>
</dbReference>
<dbReference type="PROSITE" id="PS50020">
    <property type="entry name" value="WW_DOMAIN_2"/>
    <property type="match status" value="2"/>
</dbReference>
<dbReference type="InterPro" id="IPR002713">
    <property type="entry name" value="FF_domain"/>
</dbReference>
<feature type="domain" description="FF" evidence="11">
    <location>
        <begin position="598"/>
        <end position="652"/>
    </location>
</feature>
<proteinExistence type="inferred from homology"/>
<dbReference type="GO" id="GO:0071004">
    <property type="term" value="C:U2-type prespliceosome"/>
    <property type="evidence" value="ECO:0007669"/>
    <property type="project" value="TreeGrafter"/>
</dbReference>
<feature type="region of interest" description="Disordered" evidence="9">
    <location>
        <begin position="417"/>
        <end position="446"/>
    </location>
</feature>
<dbReference type="SMART" id="SM00441">
    <property type="entry name" value="FF"/>
    <property type="match status" value="3"/>
</dbReference>
<dbReference type="GO" id="GO:0003723">
    <property type="term" value="F:RNA binding"/>
    <property type="evidence" value="ECO:0007669"/>
    <property type="project" value="TreeGrafter"/>
</dbReference>
<feature type="compositionally biased region" description="Polar residues" evidence="9">
    <location>
        <begin position="175"/>
        <end position="184"/>
    </location>
</feature>
<evidence type="ECO:0000256" key="2">
    <source>
        <dbReference type="ARBA" id="ARBA00022664"/>
    </source>
</evidence>
<feature type="domain" description="WW" evidence="10">
    <location>
        <begin position="220"/>
        <end position="247"/>
    </location>
</feature>
<name>A0A2P2KET3_RHIMU</name>
<feature type="domain" description="FF" evidence="11">
    <location>
        <begin position="530"/>
        <end position="585"/>
    </location>
</feature>
<keyword evidence="3" id="KW-0677">Repeat</keyword>
<feature type="domain" description="WW" evidence="10">
    <location>
        <begin position="255"/>
        <end position="288"/>
    </location>
</feature>
<protein>
    <recommendedName>
        <fullName evidence="13">Pre-mRNA-processing protein 40A</fullName>
    </recommendedName>
</protein>
<evidence type="ECO:0000313" key="12">
    <source>
        <dbReference type="EMBL" id="MBX04233.1"/>
    </source>
</evidence>
<feature type="compositionally biased region" description="Polar residues" evidence="9">
    <location>
        <begin position="193"/>
        <end position="202"/>
    </location>
</feature>
<dbReference type="InterPro" id="IPR001202">
    <property type="entry name" value="WW_dom"/>
</dbReference>
<evidence type="ECO:0000256" key="6">
    <source>
        <dbReference type="ARBA" id="ARBA00056384"/>
    </source>
</evidence>
<dbReference type="GO" id="GO:0005685">
    <property type="term" value="C:U1 snRNP"/>
    <property type="evidence" value="ECO:0007669"/>
    <property type="project" value="TreeGrafter"/>
</dbReference>
<dbReference type="Pfam" id="PF01846">
    <property type="entry name" value="FF"/>
    <property type="match status" value="2"/>
</dbReference>
<dbReference type="FunFam" id="2.20.70.10:FF:000228">
    <property type="entry name" value="Pre-mRNA-processing protein 40A"/>
    <property type="match status" value="1"/>
</dbReference>
<dbReference type="PANTHER" id="PTHR11864">
    <property type="entry name" value="PRE-MRNA-PROCESSING PROTEIN PRP40"/>
    <property type="match status" value="1"/>
</dbReference>
<keyword evidence="5" id="KW-0539">Nucleus</keyword>
<keyword evidence="2" id="KW-0507">mRNA processing</keyword>
<dbReference type="AlphaFoldDB" id="A0A2P2KET3"/>
<dbReference type="Gene3D" id="1.10.10.440">
    <property type="entry name" value="FF domain"/>
    <property type="match status" value="3"/>
</dbReference>
<dbReference type="InterPro" id="IPR036020">
    <property type="entry name" value="WW_dom_sf"/>
</dbReference>
<dbReference type="PROSITE" id="PS51676">
    <property type="entry name" value="FF"/>
    <property type="match status" value="3"/>
</dbReference>
<feature type="compositionally biased region" description="Low complexity" evidence="9">
    <location>
        <begin position="99"/>
        <end position="108"/>
    </location>
</feature>
<dbReference type="PANTHER" id="PTHR11864:SF33">
    <property type="entry name" value="PRE-MRNA-PROCESSING PROTEIN 40B"/>
    <property type="match status" value="1"/>
</dbReference>
<evidence type="ECO:0000259" key="10">
    <source>
        <dbReference type="PROSITE" id="PS50020"/>
    </source>
</evidence>
<feature type="compositionally biased region" description="Polar residues" evidence="9">
    <location>
        <begin position="153"/>
        <end position="165"/>
    </location>
</feature>
<feature type="region of interest" description="Disordered" evidence="9">
    <location>
        <begin position="149"/>
        <end position="202"/>
    </location>
</feature>
<evidence type="ECO:0000256" key="5">
    <source>
        <dbReference type="ARBA" id="ARBA00023242"/>
    </source>
</evidence>
<dbReference type="EMBL" id="GGEC01023749">
    <property type="protein sequence ID" value="MBX04233.1"/>
    <property type="molecule type" value="Transcribed_RNA"/>
</dbReference>
<comment type="similarity">
    <text evidence="7">Belongs to the PRPF40 family.</text>
</comment>
<dbReference type="SMART" id="SM00456">
    <property type="entry name" value="WW"/>
    <property type="match status" value="2"/>
</dbReference>
<feature type="region of interest" description="Disordered" evidence="9">
    <location>
        <begin position="1"/>
        <end position="124"/>
    </location>
</feature>
<feature type="region of interest" description="Disordered" evidence="9">
    <location>
        <begin position="321"/>
        <end position="342"/>
    </location>
</feature>